<proteinExistence type="predicted"/>
<sequence>MSKTKTPRWMKSILAEAARSEAQMPWARGACRAAMIARRAAAEAASRAPQRPVLAAR</sequence>
<gene>
    <name evidence="1" type="ORF">SDC9_16901</name>
</gene>
<organism evidence="1">
    <name type="scientific">bioreactor metagenome</name>
    <dbReference type="NCBI Taxonomy" id="1076179"/>
    <lineage>
        <taxon>unclassified sequences</taxon>
        <taxon>metagenomes</taxon>
        <taxon>ecological metagenomes</taxon>
    </lineage>
</organism>
<reference evidence="1" key="1">
    <citation type="submission" date="2019-08" db="EMBL/GenBank/DDBJ databases">
        <authorList>
            <person name="Kucharzyk K."/>
            <person name="Murdoch R.W."/>
            <person name="Higgins S."/>
            <person name="Loffler F."/>
        </authorList>
    </citation>
    <scope>NUCLEOTIDE SEQUENCE</scope>
</reference>
<evidence type="ECO:0000313" key="1">
    <source>
        <dbReference type="EMBL" id="MPL71130.1"/>
    </source>
</evidence>
<comment type="caution">
    <text evidence="1">The sequence shown here is derived from an EMBL/GenBank/DDBJ whole genome shotgun (WGS) entry which is preliminary data.</text>
</comment>
<dbReference type="EMBL" id="VSSQ01000057">
    <property type="protein sequence ID" value="MPL71130.1"/>
    <property type="molecule type" value="Genomic_DNA"/>
</dbReference>
<name>A0A644TW42_9ZZZZ</name>
<accession>A0A644TW42</accession>
<protein>
    <submittedName>
        <fullName evidence="1">Uncharacterized protein</fullName>
    </submittedName>
</protein>
<dbReference type="AlphaFoldDB" id="A0A644TW42"/>